<dbReference type="InterPro" id="IPR003644">
    <property type="entry name" value="Calx_beta"/>
</dbReference>
<dbReference type="Pfam" id="PF13585">
    <property type="entry name" value="CHU_C"/>
    <property type="match status" value="1"/>
</dbReference>
<evidence type="ECO:0000313" key="6">
    <source>
        <dbReference type="EMBL" id="MBL3658255.1"/>
    </source>
</evidence>
<dbReference type="NCBIfam" id="TIGR04131">
    <property type="entry name" value="Bac_Flav_CTERM"/>
    <property type="match status" value="1"/>
</dbReference>
<keyword evidence="3" id="KW-0106">Calcium</keyword>
<evidence type="ECO:0000256" key="1">
    <source>
        <dbReference type="ARBA" id="ARBA00022729"/>
    </source>
</evidence>
<accession>A0A937K2D5</accession>
<dbReference type="Gene3D" id="2.60.40.2030">
    <property type="match status" value="3"/>
</dbReference>
<proteinExistence type="predicted"/>
<keyword evidence="1" id="KW-0732">Signal</keyword>
<dbReference type="GO" id="GO:0007154">
    <property type="term" value="P:cell communication"/>
    <property type="evidence" value="ECO:0007669"/>
    <property type="project" value="InterPro"/>
</dbReference>
<name>A0A937K2D5_9BACT</name>
<evidence type="ECO:0000256" key="2">
    <source>
        <dbReference type="ARBA" id="ARBA00022737"/>
    </source>
</evidence>
<dbReference type="SUPFAM" id="SSF141072">
    <property type="entry name" value="CalX-like"/>
    <property type="match status" value="3"/>
</dbReference>
<dbReference type="RefSeq" id="WP_202246046.1">
    <property type="nucleotide sequence ID" value="NZ_JAESIY010000011.1"/>
</dbReference>
<keyword evidence="2" id="KW-0677">Repeat</keyword>
<keyword evidence="7" id="KW-1185">Reference proteome</keyword>
<dbReference type="PANTHER" id="PTHR45739:SF8">
    <property type="entry name" value="FRAS1-RELATED EXTRACELLULAR MATRIX PROTEIN 1"/>
    <property type="match status" value="1"/>
</dbReference>
<reference evidence="6" key="1">
    <citation type="submission" date="2021-01" db="EMBL/GenBank/DDBJ databases">
        <title>Fulvivirga kasyanovii gen. nov., sp nov., a novel member of the phylum Bacteroidetes isolated from seawater in a mussel farm.</title>
        <authorList>
            <person name="Zhao L.-H."/>
            <person name="Wang Z.-J."/>
        </authorList>
    </citation>
    <scope>NUCLEOTIDE SEQUENCE</scope>
    <source>
        <strain evidence="6">2943</strain>
    </source>
</reference>
<feature type="region of interest" description="Disordered" evidence="4">
    <location>
        <begin position="1290"/>
        <end position="1322"/>
    </location>
</feature>
<feature type="compositionally biased region" description="Polar residues" evidence="4">
    <location>
        <begin position="1300"/>
        <end position="1314"/>
    </location>
</feature>
<dbReference type="PANTHER" id="PTHR45739">
    <property type="entry name" value="MATRIX PROTEIN, PUTATIVE-RELATED"/>
    <property type="match status" value="1"/>
</dbReference>
<evidence type="ECO:0000256" key="4">
    <source>
        <dbReference type="SAM" id="MobiDB-lite"/>
    </source>
</evidence>
<dbReference type="Pfam" id="PF03160">
    <property type="entry name" value="Calx-beta"/>
    <property type="match status" value="3"/>
</dbReference>
<organism evidence="6 7">
    <name type="scientific">Fulvivirga sediminis</name>
    <dbReference type="NCBI Taxonomy" id="2803949"/>
    <lineage>
        <taxon>Bacteria</taxon>
        <taxon>Pseudomonadati</taxon>
        <taxon>Bacteroidota</taxon>
        <taxon>Cytophagia</taxon>
        <taxon>Cytophagales</taxon>
        <taxon>Fulvivirgaceae</taxon>
        <taxon>Fulvivirga</taxon>
    </lineage>
</organism>
<comment type="caution">
    <text evidence="6">The sequence shown here is derived from an EMBL/GenBank/DDBJ whole genome shotgun (WGS) entry which is preliminary data.</text>
</comment>
<dbReference type="InterPro" id="IPR026341">
    <property type="entry name" value="T9SS_type_B"/>
</dbReference>
<dbReference type="EMBL" id="JAESIY010000011">
    <property type="protein sequence ID" value="MBL3658255.1"/>
    <property type="molecule type" value="Genomic_DNA"/>
</dbReference>
<dbReference type="GO" id="GO:0016020">
    <property type="term" value="C:membrane"/>
    <property type="evidence" value="ECO:0007669"/>
    <property type="project" value="InterPro"/>
</dbReference>
<dbReference type="GO" id="GO:0009653">
    <property type="term" value="P:anatomical structure morphogenesis"/>
    <property type="evidence" value="ECO:0007669"/>
    <property type="project" value="TreeGrafter"/>
</dbReference>
<dbReference type="SMART" id="SM00237">
    <property type="entry name" value="Calx_beta"/>
    <property type="match status" value="1"/>
</dbReference>
<dbReference type="InterPro" id="IPR038081">
    <property type="entry name" value="CalX-like_sf"/>
</dbReference>
<sequence>MGTTTFDDPNLTNIAPYAPAPRSGTVQGWSIFVDGAGSGSINHNGSTTPSTVSVYIENASTINLASEDGSEFALNNFRAQFYNFAGSYVIDAYRNGVSVGSASASASSSFTVVDLSANTNFQNIDEFRFTNFGGSNVTIIIDEITISPAVASNTPPSASSFTASNGPFENLTYTFSTADFSYNDSDGDPLNQILLENIPTAGTLYVDADNDDSYDGGEEVGANDMISKADLDAGNLQYIQNGATPTSFQFEVNDGTTNSNGNYIATLNILGVPTVTLSISPSSRQESNTTASIITATLSNVYGATTDVTLGFGGTSTLNSDYTVNSSTISIGSGNTTGSTSMVNIPDALYESNETVIIDILSVTNGTENGTQQETFTIIDDDSPPLASLLLRDIYNPIVDESGGQAYIVGVIDAPAGITVVIPLSFKGTASGGGTDYSITGSSITLSPGETMDSIRLTSQYDGIEDGNETVIIEMLNPTNATENGTQEVTLTIIDEDATPPGGYSVSLDQSVINNANESSVSFTFASAEVGATYNYTFSSSGGGTNVTGSGTINTSTDQITGIDLSGLNDGTITLSATLTDPFGSTGAAATDIKVKDTSAPSGYSASIDQSAINSGNETTVSFTFAGAEIGATYNYTFSSSGGGTNVTGSGTVTTATDQITGINLSGLGDGTITLTATLTDIAGNAGGSATDTKTKDTIAPSGYTVSIDQSPINNINENSISFTLAGAEVSATYFFTLSSSGGGTNVTGSGTVATASDQITGLDISGLNDGTITLSITLIDVTGNTGSAATDTEIKDTSVPTGYSVAIDQSSINSSNENNVSFTFTGAEVGTTYNYTFSSSGGGTNVTGSGVISTSSDQVTGINISGLGDGTITLSVTLTDGSGNVGATATDTKTKDTTAPSGYTVSFDQMAVNGNNSNSISFTFSGAEIGTNYNYTISSSGGGTNVTGSGSIFSATQQVSGIDLSALNDGTLTLSVTLTDNNSNTGSATTDTVIKDTVPSTGYSVNMDLLGETIINVINQNIIEFQASGLETGTTLNYSFTSNNGGTPVTGTETVATSTQQFNNSGAGYDLSGLSDGTVTLTISLTDAAGNTGSNATDNEAKDSGPPTGYSVAWDDTFINSTEAASASFTISGAEIGTTANYSIFSSGDGNTFTVTGSRTINTSTQSISVDVSSLTNGNLTVQVSLSDTGGNTGSTRSDNSAVLDQNAPSGYTVTIDQLIINSINEAAVSFTFSSAEIGATYNYTFSSDGGGSNITGSGTISSANEQVTGIDLSALADGTISLSVTITDQAGNSGPAATDNTSKDTTIPTFNSVDDGGGDNSYTSGESLTISVDMGESSLNVVADLSIINPGFSSTATFTDNGDGTYTITIADVDAGGNLIENPSLSIPITVTDGAGNKVTDNSLTLNLDKTPPSGYTVSIDQSLIDQSNHQAISFQIGNAEAASFNYTISSSGSGTPITGSGSISSPPSQAVGPIDVSTLHDGILTVAVTLTDAAGNTGSAANDMVDKEAALIAFNTSNSEGSEATSTPSVTVDLSIASANTISVDYAVSSGTATGSGTDYTLASGTLNIPAGSTSGTIDISIVNDNLVEDNETIIITLTNPTNATLGGIVEHTYTILDDDQKLAQTITFAPIPDKRVGADPIVLQATGGGSNEPVTFSITTSPSSGVATLSNGVITILGVGSVTVTASQAGNDFYEAAADVSQTFVIQAGEFFLPTLFSPNNDGTNDLFLLRGGADVQEITLSIYDREGNEVFSSTNLNTLMQQGWDGTSEGKEQPQGAYVWVIKGTFSDGSALTINGKDAGVIRLAR</sequence>
<gene>
    <name evidence="6" type="ORF">JL102_19035</name>
</gene>
<dbReference type="Proteomes" id="UP000659388">
    <property type="component" value="Unassembled WGS sequence"/>
</dbReference>
<evidence type="ECO:0000256" key="3">
    <source>
        <dbReference type="ARBA" id="ARBA00022837"/>
    </source>
</evidence>
<evidence type="ECO:0000259" key="5">
    <source>
        <dbReference type="SMART" id="SM00237"/>
    </source>
</evidence>
<protein>
    <submittedName>
        <fullName evidence="6">Gliding motility-associated C-terminal domain-containing protein</fullName>
    </submittedName>
</protein>
<evidence type="ECO:0000313" key="7">
    <source>
        <dbReference type="Proteomes" id="UP000659388"/>
    </source>
</evidence>
<feature type="domain" description="Calx-beta" evidence="5">
    <location>
        <begin position="1503"/>
        <end position="1602"/>
    </location>
</feature>
<dbReference type="InterPro" id="IPR051561">
    <property type="entry name" value="FRAS1_ECM"/>
</dbReference>